<dbReference type="Gene3D" id="3.40.800.10">
    <property type="entry name" value="Ureohydrolase domain"/>
    <property type="match status" value="1"/>
</dbReference>
<dbReference type="GO" id="GO:0005829">
    <property type="term" value="C:cytosol"/>
    <property type="evidence" value="ECO:0007669"/>
    <property type="project" value="TreeGrafter"/>
</dbReference>
<dbReference type="GO" id="GO:0004053">
    <property type="term" value="F:arginase activity"/>
    <property type="evidence" value="ECO:0007669"/>
    <property type="project" value="UniProtKB-EC"/>
</dbReference>
<evidence type="ECO:0000256" key="9">
    <source>
        <dbReference type="PROSITE-ProRule" id="PRU00742"/>
    </source>
</evidence>
<dbReference type="GO" id="GO:0006525">
    <property type="term" value="P:arginine metabolic process"/>
    <property type="evidence" value="ECO:0007669"/>
    <property type="project" value="UniProtKB-KW"/>
</dbReference>
<dbReference type="PRINTS" id="PR00116">
    <property type="entry name" value="ARGINASE"/>
</dbReference>
<comment type="caution">
    <text evidence="10">The sequence shown here is derived from an EMBL/GenBank/DDBJ whole genome shotgun (WGS) entry which is preliminary data.</text>
</comment>
<organism evidence="10 11">
    <name type="scientific">Taishania pollutisoli</name>
    <dbReference type="NCBI Taxonomy" id="2766479"/>
    <lineage>
        <taxon>Bacteria</taxon>
        <taxon>Pseudomonadati</taxon>
        <taxon>Bacteroidota</taxon>
        <taxon>Flavobacteriia</taxon>
        <taxon>Flavobacteriales</taxon>
        <taxon>Crocinitomicaceae</taxon>
        <taxon>Taishania</taxon>
    </lineage>
</organism>
<dbReference type="GO" id="GO:0030145">
    <property type="term" value="F:manganese ion binding"/>
    <property type="evidence" value="ECO:0007669"/>
    <property type="project" value="TreeGrafter"/>
</dbReference>
<comment type="cofactor">
    <cofactor evidence="1">
        <name>Mn(2+)</name>
        <dbReference type="ChEBI" id="CHEBI:29035"/>
    </cofactor>
</comment>
<dbReference type="EC" id="3.5.3.1" evidence="3"/>
<keyword evidence="7" id="KW-0378">Hydrolase</keyword>
<keyword evidence="8" id="KW-0464">Manganese</keyword>
<accession>A0A8J6TU12</accession>
<dbReference type="SUPFAM" id="SSF52768">
    <property type="entry name" value="Arginase/deacetylase"/>
    <property type="match status" value="1"/>
</dbReference>
<dbReference type="AlphaFoldDB" id="A0A8J6TU12"/>
<keyword evidence="6" id="KW-0479">Metal-binding</keyword>
<dbReference type="PROSITE" id="PS51409">
    <property type="entry name" value="ARGINASE_2"/>
    <property type="match status" value="1"/>
</dbReference>
<evidence type="ECO:0000256" key="7">
    <source>
        <dbReference type="ARBA" id="ARBA00022801"/>
    </source>
</evidence>
<dbReference type="InterPro" id="IPR014033">
    <property type="entry name" value="Arginase"/>
</dbReference>
<dbReference type="PANTHER" id="PTHR43782">
    <property type="entry name" value="ARGINASE"/>
    <property type="match status" value="1"/>
</dbReference>
<evidence type="ECO:0000256" key="4">
    <source>
        <dbReference type="ARBA" id="ARBA00018123"/>
    </source>
</evidence>
<keyword evidence="5" id="KW-0056">Arginine metabolism</keyword>
<dbReference type="RefSeq" id="WP_163492881.1">
    <property type="nucleotide sequence ID" value="NZ_JACVEL010000014.1"/>
</dbReference>
<reference evidence="10" key="1">
    <citation type="submission" date="2020-09" db="EMBL/GenBank/DDBJ databases">
        <title>Taishania pollutisoli gen. nov., sp. nov., Isolated from Tetrabromobisphenol A-Contaminated Soil.</title>
        <authorList>
            <person name="Chen Q."/>
        </authorList>
    </citation>
    <scope>NUCLEOTIDE SEQUENCE</scope>
    <source>
        <strain evidence="10">CZZ-1</strain>
    </source>
</reference>
<dbReference type="Pfam" id="PF00491">
    <property type="entry name" value="Arginase"/>
    <property type="match status" value="1"/>
</dbReference>
<keyword evidence="11" id="KW-1185">Reference proteome</keyword>
<dbReference type="InterPro" id="IPR023696">
    <property type="entry name" value="Ureohydrolase_dom_sf"/>
</dbReference>
<gene>
    <name evidence="10" type="ORF">H9Y05_14840</name>
</gene>
<evidence type="ECO:0000256" key="2">
    <source>
        <dbReference type="ARBA" id="ARBA00005098"/>
    </source>
</evidence>
<name>A0A8J6TU12_9FLAO</name>
<comment type="pathway">
    <text evidence="2">Nitrogen metabolism; urea cycle; L-ornithine and urea from L-arginine: step 1/1.</text>
</comment>
<evidence type="ECO:0000313" key="11">
    <source>
        <dbReference type="Proteomes" id="UP000652681"/>
    </source>
</evidence>
<evidence type="ECO:0000256" key="6">
    <source>
        <dbReference type="ARBA" id="ARBA00022723"/>
    </source>
</evidence>
<dbReference type="Proteomes" id="UP000652681">
    <property type="component" value="Unassembled WGS sequence"/>
</dbReference>
<dbReference type="PANTHER" id="PTHR43782:SF3">
    <property type="entry name" value="ARGINASE"/>
    <property type="match status" value="1"/>
</dbReference>
<evidence type="ECO:0000256" key="5">
    <source>
        <dbReference type="ARBA" id="ARBA00022503"/>
    </source>
</evidence>
<proteinExistence type="inferred from homology"/>
<protein>
    <recommendedName>
        <fullName evidence="4">Arginase</fullName>
        <ecNumber evidence="3">3.5.3.1</ecNumber>
    </recommendedName>
</protein>
<dbReference type="EMBL" id="JACVEL010000014">
    <property type="protein sequence ID" value="MBC9813749.1"/>
    <property type="molecule type" value="Genomic_DNA"/>
</dbReference>
<evidence type="ECO:0000256" key="1">
    <source>
        <dbReference type="ARBA" id="ARBA00001936"/>
    </source>
</evidence>
<sequence>MENIKFIINRSEITAGTRGASLGPDALKVVAWKQGSTIFGKYPIEEIKDANHYLNRPIIHQYAKRIEGLTFIYDQVAQAIKYSLSHSQFPIVLSGDHGSAGGTIAGIKAMYPEKRLGVIWVDAHGDLHTPYTTPSGNMHGMPLSTALGEDNLEVQRNFIPEETKSLWEKLKNTGFPGAKVRPEDLIFVGVRDVEPEEVALMERLNIRNFPVDEVRRKGAGIVATEIGQLLENCDLIYISFDVDSMDPEETSHGTGTPVPNGLSVAETKELLTKLVDTPKLACFELVEINPCLDEKVNKMAETAFEILEEVIAVIATT</sequence>
<evidence type="ECO:0000313" key="10">
    <source>
        <dbReference type="EMBL" id="MBC9813749.1"/>
    </source>
</evidence>
<evidence type="ECO:0000256" key="3">
    <source>
        <dbReference type="ARBA" id="ARBA00012168"/>
    </source>
</evidence>
<comment type="similarity">
    <text evidence="9">Belongs to the arginase family.</text>
</comment>
<dbReference type="CDD" id="cd09989">
    <property type="entry name" value="Arginase"/>
    <property type="match status" value="1"/>
</dbReference>
<dbReference type="InterPro" id="IPR006035">
    <property type="entry name" value="Ureohydrolase"/>
</dbReference>
<evidence type="ECO:0000256" key="8">
    <source>
        <dbReference type="ARBA" id="ARBA00023211"/>
    </source>
</evidence>